<dbReference type="STRING" id="131310.A0A0N4ZH34"/>
<evidence type="ECO:0000256" key="5">
    <source>
        <dbReference type="ARBA" id="ARBA00022833"/>
    </source>
</evidence>
<dbReference type="GO" id="GO:0000978">
    <property type="term" value="F:RNA polymerase II cis-regulatory region sequence-specific DNA binding"/>
    <property type="evidence" value="ECO:0007669"/>
    <property type="project" value="TreeGrafter"/>
</dbReference>
<dbReference type="GO" id="GO:0005634">
    <property type="term" value="C:nucleus"/>
    <property type="evidence" value="ECO:0007669"/>
    <property type="project" value="UniProtKB-SubCell"/>
</dbReference>
<comment type="subcellular location">
    <subcellularLocation>
        <location evidence="1">Nucleus</location>
    </subcellularLocation>
</comment>
<keyword evidence="3" id="KW-0677">Repeat</keyword>
<dbReference type="GO" id="GO:0000122">
    <property type="term" value="P:negative regulation of transcription by RNA polymerase II"/>
    <property type="evidence" value="ECO:0007669"/>
    <property type="project" value="UniProtKB-ARBA"/>
</dbReference>
<evidence type="ECO:0000256" key="9">
    <source>
        <dbReference type="PROSITE-ProRule" id="PRU00042"/>
    </source>
</evidence>
<organism evidence="11 12">
    <name type="scientific">Parastrongyloides trichosuri</name>
    <name type="common">Possum-specific nematode worm</name>
    <dbReference type="NCBI Taxonomy" id="131310"/>
    <lineage>
        <taxon>Eukaryota</taxon>
        <taxon>Metazoa</taxon>
        <taxon>Ecdysozoa</taxon>
        <taxon>Nematoda</taxon>
        <taxon>Chromadorea</taxon>
        <taxon>Rhabditida</taxon>
        <taxon>Tylenchina</taxon>
        <taxon>Panagrolaimomorpha</taxon>
        <taxon>Strongyloidoidea</taxon>
        <taxon>Strongyloididae</taxon>
        <taxon>Parastrongyloides</taxon>
    </lineage>
</organism>
<evidence type="ECO:0000313" key="12">
    <source>
        <dbReference type="WBParaSite" id="PTRK_0000719800.1"/>
    </source>
</evidence>
<feature type="domain" description="C2H2-type" evidence="10">
    <location>
        <begin position="223"/>
        <end position="250"/>
    </location>
</feature>
<dbReference type="InterPro" id="IPR013087">
    <property type="entry name" value="Znf_C2H2_type"/>
</dbReference>
<dbReference type="PANTHER" id="PTHR24388:SF38">
    <property type="entry name" value="PROTEIN SNAIL"/>
    <property type="match status" value="1"/>
</dbReference>
<reference evidence="12" key="1">
    <citation type="submission" date="2017-02" db="UniProtKB">
        <authorList>
            <consortium name="WormBaseParasite"/>
        </authorList>
    </citation>
    <scope>IDENTIFICATION</scope>
</reference>
<keyword evidence="11" id="KW-1185">Reference proteome</keyword>
<dbReference type="SUPFAM" id="SSF57667">
    <property type="entry name" value="beta-beta-alpha zinc fingers"/>
    <property type="match status" value="3"/>
</dbReference>
<evidence type="ECO:0000313" key="11">
    <source>
        <dbReference type="Proteomes" id="UP000038045"/>
    </source>
</evidence>
<proteinExistence type="inferred from homology"/>
<keyword evidence="5" id="KW-0862">Zinc</keyword>
<sequence>MNNLQPLMNEVLANFVSNTNFSDNNSILHTLSPATSTIFPTPLQMINQNNTTLPSLYSLQLFLLSNQINLDNILTLPKEKQLPLKTESPSFLFNAFNQDIAVKSKEISNSNSSSFSIQSILSPNIKNVSNNNNFPKLSLTNEGYTISENNKVETIGYTMDALLMTDGRSKRKKYPSNSPDSVISQLSTSSKHICNECGKSYATSSNLSRHKQTHRSLDSEHAKKCPHCDRVYVSMPALSMHLLTHKAQHKCSVCDKVFSRPWLLQGHMRAHTGQKPFGCAHCGKKFSDRSNLRAHIITHTGIKKHKCDSCGKMFALKSYLNKHKELVCPKMKKEESMP</sequence>
<dbReference type="WBParaSite" id="PTRK_0000719800.1">
    <property type="protein sequence ID" value="PTRK_0000719800.1"/>
    <property type="gene ID" value="PTRK_0000719800"/>
</dbReference>
<dbReference type="GO" id="GO:0000981">
    <property type="term" value="F:DNA-binding transcription factor activity, RNA polymerase II-specific"/>
    <property type="evidence" value="ECO:0007669"/>
    <property type="project" value="TreeGrafter"/>
</dbReference>
<protein>
    <submittedName>
        <fullName evidence="12">Transcriptional repressor scratch 1</fullName>
    </submittedName>
</protein>
<dbReference type="InterPro" id="IPR050527">
    <property type="entry name" value="Snail/Krueppel_Znf"/>
</dbReference>
<dbReference type="Gene3D" id="3.30.160.60">
    <property type="entry name" value="Classic Zinc Finger"/>
    <property type="match status" value="4"/>
</dbReference>
<evidence type="ECO:0000256" key="1">
    <source>
        <dbReference type="ARBA" id="ARBA00004123"/>
    </source>
</evidence>
<dbReference type="Pfam" id="PF00096">
    <property type="entry name" value="zf-C2H2"/>
    <property type="match status" value="5"/>
</dbReference>
<keyword evidence="6" id="KW-0238">DNA-binding</keyword>
<evidence type="ECO:0000256" key="4">
    <source>
        <dbReference type="ARBA" id="ARBA00022771"/>
    </source>
</evidence>
<name>A0A0N4ZH34_PARTI</name>
<feature type="domain" description="C2H2-type" evidence="10">
    <location>
        <begin position="192"/>
        <end position="219"/>
    </location>
</feature>
<evidence type="ECO:0000256" key="7">
    <source>
        <dbReference type="ARBA" id="ARBA00023242"/>
    </source>
</evidence>
<feature type="domain" description="C2H2-type" evidence="10">
    <location>
        <begin position="249"/>
        <end position="276"/>
    </location>
</feature>
<dbReference type="GO" id="GO:0008270">
    <property type="term" value="F:zinc ion binding"/>
    <property type="evidence" value="ECO:0007669"/>
    <property type="project" value="UniProtKB-KW"/>
</dbReference>
<dbReference type="InterPro" id="IPR036236">
    <property type="entry name" value="Znf_C2H2_sf"/>
</dbReference>
<dbReference type="Proteomes" id="UP000038045">
    <property type="component" value="Unplaced"/>
</dbReference>
<evidence type="ECO:0000256" key="6">
    <source>
        <dbReference type="ARBA" id="ARBA00023125"/>
    </source>
</evidence>
<keyword evidence="4 9" id="KW-0863">Zinc-finger</keyword>
<evidence type="ECO:0000256" key="8">
    <source>
        <dbReference type="ARBA" id="ARBA00037948"/>
    </source>
</evidence>
<dbReference type="SMART" id="SM00355">
    <property type="entry name" value="ZnF_C2H2"/>
    <property type="match status" value="5"/>
</dbReference>
<evidence type="ECO:0000259" key="10">
    <source>
        <dbReference type="PROSITE" id="PS50157"/>
    </source>
</evidence>
<dbReference type="FunFam" id="3.30.160.60:FF:000043">
    <property type="entry name" value="Scratch family zinc finger 2"/>
    <property type="match status" value="1"/>
</dbReference>
<feature type="domain" description="C2H2-type" evidence="10">
    <location>
        <begin position="277"/>
        <end position="304"/>
    </location>
</feature>
<feature type="domain" description="C2H2-type" evidence="10">
    <location>
        <begin position="305"/>
        <end position="333"/>
    </location>
</feature>
<evidence type="ECO:0000256" key="3">
    <source>
        <dbReference type="ARBA" id="ARBA00022737"/>
    </source>
</evidence>
<dbReference type="PROSITE" id="PS00028">
    <property type="entry name" value="ZINC_FINGER_C2H2_1"/>
    <property type="match status" value="4"/>
</dbReference>
<dbReference type="AlphaFoldDB" id="A0A0N4ZH34"/>
<accession>A0A0N4ZH34</accession>
<dbReference type="PANTHER" id="PTHR24388">
    <property type="entry name" value="ZINC FINGER PROTEIN"/>
    <property type="match status" value="1"/>
</dbReference>
<keyword evidence="7" id="KW-0539">Nucleus</keyword>
<dbReference type="FunFam" id="3.30.160.60:FF:001465">
    <property type="entry name" value="Zinc finger protein 560"/>
    <property type="match status" value="1"/>
</dbReference>
<comment type="similarity">
    <text evidence="8">Belongs to the snail C2H2-type zinc-finger protein family.</text>
</comment>
<dbReference type="FunFam" id="3.30.160.60:FF:000446">
    <property type="entry name" value="Zinc finger protein"/>
    <property type="match status" value="1"/>
</dbReference>
<keyword evidence="2" id="KW-0479">Metal-binding</keyword>
<evidence type="ECO:0000256" key="2">
    <source>
        <dbReference type="ARBA" id="ARBA00022723"/>
    </source>
</evidence>
<dbReference type="PROSITE" id="PS50157">
    <property type="entry name" value="ZINC_FINGER_C2H2_2"/>
    <property type="match status" value="5"/>
</dbReference>